<dbReference type="Proteomes" id="UP001429354">
    <property type="component" value="Unassembled WGS sequence"/>
</dbReference>
<accession>A0ABX0AFN6</accession>
<evidence type="ECO:0000313" key="3">
    <source>
        <dbReference type="EMBL" id="NDK39061.1"/>
    </source>
</evidence>
<organism evidence="3 4">
    <name type="scientific">Pseudoxanthomonas gei</name>
    <dbReference type="NCBI Taxonomy" id="1383030"/>
    <lineage>
        <taxon>Bacteria</taxon>
        <taxon>Pseudomonadati</taxon>
        <taxon>Pseudomonadota</taxon>
        <taxon>Gammaproteobacteria</taxon>
        <taxon>Lysobacterales</taxon>
        <taxon>Lysobacteraceae</taxon>
        <taxon>Pseudoxanthomonas</taxon>
    </lineage>
</organism>
<comment type="caution">
    <text evidence="3">The sequence shown here is derived from an EMBL/GenBank/DDBJ whole genome shotgun (WGS) entry which is preliminary data.</text>
</comment>
<evidence type="ECO:0000313" key="4">
    <source>
        <dbReference type="Proteomes" id="UP001429354"/>
    </source>
</evidence>
<dbReference type="CDD" id="cd07814">
    <property type="entry name" value="SRPBCC_CalC_Aha1-like"/>
    <property type="match status" value="1"/>
</dbReference>
<comment type="similarity">
    <text evidence="1">Belongs to the AHA1 family.</text>
</comment>
<dbReference type="RefSeq" id="WP_162349631.1">
    <property type="nucleotide sequence ID" value="NZ_QOVG01000005.1"/>
</dbReference>
<name>A0ABX0AFN6_9GAMM</name>
<dbReference type="Gene3D" id="3.30.530.20">
    <property type="match status" value="1"/>
</dbReference>
<evidence type="ECO:0000259" key="2">
    <source>
        <dbReference type="Pfam" id="PF08327"/>
    </source>
</evidence>
<gene>
    <name evidence="3" type="ORF">DT603_09435</name>
</gene>
<reference evidence="3 4" key="1">
    <citation type="submission" date="2018-07" db="EMBL/GenBank/DDBJ databases">
        <title>Whole genome Sequencing of Pseudoxanthomonas gei KCTC 32298 (T).</title>
        <authorList>
            <person name="Kumar S."/>
            <person name="Bansal K."/>
            <person name="Kaur A."/>
            <person name="Patil P."/>
            <person name="Sharma S."/>
            <person name="Patil P.B."/>
        </authorList>
    </citation>
    <scope>NUCLEOTIDE SEQUENCE [LARGE SCALE GENOMIC DNA]</scope>
    <source>
        <strain evidence="3 4">KCTC 32298</strain>
    </source>
</reference>
<proteinExistence type="inferred from homology"/>
<protein>
    <submittedName>
        <fullName evidence="3">SRPBCC domain-containing protein</fullName>
    </submittedName>
</protein>
<dbReference type="EMBL" id="QOVG01000005">
    <property type="protein sequence ID" value="NDK39061.1"/>
    <property type="molecule type" value="Genomic_DNA"/>
</dbReference>
<feature type="domain" description="Activator of Hsp90 ATPase homologue 1/2-like C-terminal" evidence="2">
    <location>
        <begin position="19"/>
        <end position="141"/>
    </location>
</feature>
<dbReference type="InterPro" id="IPR023393">
    <property type="entry name" value="START-like_dom_sf"/>
</dbReference>
<evidence type="ECO:0000256" key="1">
    <source>
        <dbReference type="ARBA" id="ARBA00006817"/>
    </source>
</evidence>
<dbReference type="InterPro" id="IPR013538">
    <property type="entry name" value="ASHA1/2-like_C"/>
</dbReference>
<dbReference type="Pfam" id="PF08327">
    <property type="entry name" value="AHSA1"/>
    <property type="match status" value="1"/>
</dbReference>
<keyword evidence="4" id="KW-1185">Reference proteome</keyword>
<dbReference type="SUPFAM" id="SSF55961">
    <property type="entry name" value="Bet v1-like"/>
    <property type="match status" value="1"/>
</dbReference>
<sequence length="146" mass="16079">MRVEEAPEGTYSSRIHIQAPVDQVFALLTTLEGIQAWWKGSVSGDPAELGELRFGIHDSDDYTRIEVTARVFPTDVAWSVLEDSGYGGEWLNTSMAFHLQEELDASTLLSLHHQGLTPLLDCYADCASGWDQHLQDIKQAAESASG</sequence>